<proteinExistence type="predicted"/>
<organism evidence="1">
    <name type="scientific">uncultured Leptolyngbya sp</name>
    <dbReference type="NCBI Taxonomy" id="332963"/>
    <lineage>
        <taxon>Bacteria</taxon>
        <taxon>Bacillati</taxon>
        <taxon>Cyanobacteriota</taxon>
        <taxon>Cyanophyceae</taxon>
        <taxon>Leptolyngbyales</taxon>
        <taxon>Leptolyngbyaceae</taxon>
        <taxon>Leptolyngbya group</taxon>
        <taxon>Leptolyngbya</taxon>
        <taxon>environmental samples</taxon>
    </lineage>
</organism>
<dbReference type="AlphaFoldDB" id="A0A6J4MA39"/>
<evidence type="ECO:0000313" key="1">
    <source>
        <dbReference type="EMBL" id="CAA9352435.1"/>
    </source>
</evidence>
<name>A0A6J4MA39_9CYAN</name>
<protein>
    <submittedName>
        <fullName evidence="1">Uncharacterized protein</fullName>
    </submittedName>
</protein>
<dbReference type="EMBL" id="CADCTY010001013">
    <property type="protein sequence ID" value="CAA9352435.1"/>
    <property type="molecule type" value="Genomic_DNA"/>
</dbReference>
<sequence length="41" mass="4459">MDGADQVGGEGVKLTLIALWEFWHCPFTQRSVSQPLLSPSG</sequence>
<accession>A0A6J4MA39</accession>
<gene>
    <name evidence="1" type="ORF">AVDCRST_MAG94-2878</name>
</gene>
<reference evidence="1" key="1">
    <citation type="submission" date="2020-02" db="EMBL/GenBank/DDBJ databases">
        <authorList>
            <person name="Meier V. D."/>
        </authorList>
    </citation>
    <scope>NUCLEOTIDE SEQUENCE</scope>
    <source>
        <strain evidence="1">AVDCRST_MAG94</strain>
    </source>
</reference>